<sequence length="170" mass="18258">MKGRDPHLFGHRTNKRGHPFFHLASGLIREGDGEDFERRHTKVANEVSNALGEHTGLARTGASDDEQRAFGVGHGLVLDGIEALEEVGVRARRAVVEKGSHGAVTLPAPCDALSRLTPGEEGAPGRTPAPDQAQLESGARAHQPNVRSPLNVRSLGCPIRCLQKNRSQCQ</sequence>
<dbReference type="EMBL" id="CAEZVV010000213">
    <property type="protein sequence ID" value="CAB4661395.1"/>
    <property type="molecule type" value="Genomic_DNA"/>
</dbReference>
<evidence type="ECO:0000313" key="3">
    <source>
        <dbReference type="EMBL" id="CAB4661395.1"/>
    </source>
</evidence>
<feature type="region of interest" description="Disordered" evidence="1">
    <location>
        <begin position="118"/>
        <end position="149"/>
    </location>
</feature>
<dbReference type="AlphaFoldDB" id="A0A6J6EZ48"/>
<name>A0A6J6EZ48_9ZZZZ</name>
<protein>
    <submittedName>
        <fullName evidence="2">Unannotated protein</fullName>
    </submittedName>
</protein>
<accession>A0A6J6EZ48</accession>
<dbReference type="EMBL" id="CAEZTR010000079">
    <property type="protein sequence ID" value="CAB4581970.1"/>
    <property type="molecule type" value="Genomic_DNA"/>
</dbReference>
<reference evidence="2" key="1">
    <citation type="submission" date="2020-05" db="EMBL/GenBank/DDBJ databases">
        <authorList>
            <person name="Chiriac C."/>
            <person name="Salcher M."/>
            <person name="Ghai R."/>
            <person name="Kavagutti S V."/>
        </authorList>
    </citation>
    <scope>NUCLEOTIDE SEQUENCE</scope>
</reference>
<proteinExistence type="predicted"/>
<organism evidence="2">
    <name type="scientific">freshwater metagenome</name>
    <dbReference type="NCBI Taxonomy" id="449393"/>
    <lineage>
        <taxon>unclassified sequences</taxon>
        <taxon>metagenomes</taxon>
        <taxon>ecological metagenomes</taxon>
    </lineage>
</organism>
<gene>
    <name evidence="2" type="ORF">UFOPK1711_01263</name>
    <name evidence="3" type="ORF">UFOPK2143_01872</name>
</gene>
<evidence type="ECO:0000313" key="2">
    <source>
        <dbReference type="EMBL" id="CAB4581970.1"/>
    </source>
</evidence>
<evidence type="ECO:0000256" key="1">
    <source>
        <dbReference type="SAM" id="MobiDB-lite"/>
    </source>
</evidence>